<comment type="caution">
    <text evidence="2">The sequence shown here is derived from an EMBL/GenBank/DDBJ whole genome shotgun (WGS) entry which is preliminary data.</text>
</comment>
<dbReference type="EMBL" id="RFEW01000024">
    <property type="protein sequence ID" value="RSO54602.1"/>
    <property type="molecule type" value="Genomic_DNA"/>
</dbReference>
<dbReference type="AlphaFoldDB" id="A0A1C2UAK2"/>
<sequence>MKKFLGVLTLTLCTKTGYAALVNLNIDEFQKTIKTLNKEKGYNGEIKSGALTGKVQEKFIVTGTSATDEREPVLMTGYYLGATEVGNLYSITEYRIYCDDQTYGFAMSNFEPDGALSLTTTDSNYAFDYEDPTPRDQQFSKILKKACKYSAK</sequence>
<name>A0A1C2UAK2_ACIPI</name>
<accession>A0A1C2UAK2</accession>
<proteinExistence type="predicted"/>
<dbReference type="Proteomes" id="UP000271320">
    <property type="component" value="Unassembled WGS sequence"/>
</dbReference>
<keyword evidence="1" id="KW-0732">Signal</keyword>
<dbReference type="RefSeq" id="WP_017386227.1">
    <property type="nucleotide sequence ID" value="NZ_BBTQ01000024.1"/>
</dbReference>
<evidence type="ECO:0000313" key="2">
    <source>
        <dbReference type="EMBL" id="RSO54602.1"/>
    </source>
</evidence>
<reference evidence="2 3" key="1">
    <citation type="submission" date="2018-10" db="EMBL/GenBank/DDBJ databases">
        <title>GWAS and RNA-Seq identify cryptic mechanisms of antimicrobial resistance in Acinetobacter baumannii.</title>
        <authorList>
            <person name="Sahl J.W."/>
        </authorList>
    </citation>
    <scope>NUCLEOTIDE SEQUENCE [LARGE SCALE GENOMIC DNA]</scope>
    <source>
        <strain evidence="2 3">TG41884</strain>
    </source>
</reference>
<feature type="chain" id="PRO_5015062096" description="DUF4468 domain-containing protein" evidence="1">
    <location>
        <begin position="20"/>
        <end position="152"/>
    </location>
</feature>
<evidence type="ECO:0008006" key="4">
    <source>
        <dbReference type="Google" id="ProtNLM"/>
    </source>
</evidence>
<feature type="signal peptide" evidence="1">
    <location>
        <begin position="1"/>
        <end position="19"/>
    </location>
</feature>
<organism evidence="2 3">
    <name type="scientific">Acinetobacter pittii</name>
    <name type="common">Acinetobacter genomosp. 3</name>
    <dbReference type="NCBI Taxonomy" id="48296"/>
    <lineage>
        <taxon>Bacteria</taxon>
        <taxon>Pseudomonadati</taxon>
        <taxon>Pseudomonadota</taxon>
        <taxon>Gammaproteobacteria</taxon>
        <taxon>Moraxellales</taxon>
        <taxon>Moraxellaceae</taxon>
        <taxon>Acinetobacter</taxon>
        <taxon>Acinetobacter calcoaceticus/baumannii complex</taxon>
    </lineage>
</organism>
<evidence type="ECO:0000256" key="1">
    <source>
        <dbReference type="SAM" id="SignalP"/>
    </source>
</evidence>
<protein>
    <recommendedName>
        <fullName evidence="4">DUF4468 domain-containing protein</fullName>
    </recommendedName>
</protein>
<gene>
    <name evidence="2" type="ORF">EA752_18835</name>
</gene>
<evidence type="ECO:0000313" key="3">
    <source>
        <dbReference type="Proteomes" id="UP000271320"/>
    </source>
</evidence>